<evidence type="ECO:0000313" key="2">
    <source>
        <dbReference type="Proteomes" id="UP000299102"/>
    </source>
</evidence>
<organism evidence="1 2">
    <name type="scientific">Eumeta variegata</name>
    <name type="common">Bagworm moth</name>
    <name type="synonym">Eumeta japonica</name>
    <dbReference type="NCBI Taxonomy" id="151549"/>
    <lineage>
        <taxon>Eukaryota</taxon>
        <taxon>Metazoa</taxon>
        <taxon>Ecdysozoa</taxon>
        <taxon>Arthropoda</taxon>
        <taxon>Hexapoda</taxon>
        <taxon>Insecta</taxon>
        <taxon>Pterygota</taxon>
        <taxon>Neoptera</taxon>
        <taxon>Endopterygota</taxon>
        <taxon>Lepidoptera</taxon>
        <taxon>Glossata</taxon>
        <taxon>Ditrysia</taxon>
        <taxon>Tineoidea</taxon>
        <taxon>Psychidae</taxon>
        <taxon>Oiketicinae</taxon>
        <taxon>Eumeta</taxon>
    </lineage>
</organism>
<sequence>MAAKSTRDQLRCDGMMRPSIQIEIQIVLRALSNVVKLSIHFRSYTRPRTTLDLYRTVGARIRFALVRFHHSSLLCNFGTVQNFENAQIVKAQSKQRPHPLIDTSGRSQFDATQSDAFPFTIAHYRPPTPRLRALPYAQGTLRRVELRNRRENVYSSDNGRWYPTSCLGQHGCLSPLTETEEIEKREYASEWECFKSDATATVNDIVGKRVCGLIENRWSSQFMDIRNIEEVFGREFLSEVRSFLEDIHAVAR</sequence>
<evidence type="ECO:0000313" key="1">
    <source>
        <dbReference type="EMBL" id="GBP83783.1"/>
    </source>
</evidence>
<dbReference type="Proteomes" id="UP000299102">
    <property type="component" value="Unassembled WGS sequence"/>
</dbReference>
<proteinExistence type="predicted"/>
<name>A0A4C1Z9G6_EUMVA</name>
<gene>
    <name evidence="1" type="ORF">EVAR_59849_1</name>
</gene>
<accession>A0A4C1Z9G6</accession>
<comment type="caution">
    <text evidence="1">The sequence shown here is derived from an EMBL/GenBank/DDBJ whole genome shotgun (WGS) entry which is preliminary data.</text>
</comment>
<protein>
    <submittedName>
        <fullName evidence="1">Uncharacterized protein</fullName>
    </submittedName>
</protein>
<dbReference type="AlphaFoldDB" id="A0A4C1Z9G6"/>
<reference evidence="1 2" key="1">
    <citation type="journal article" date="2019" name="Commun. Biol.">
        <title>The bagworm genome reveals a unique fibroin gene that provides high tensile strength.</title>
        <authorList>
            <person name="Kono N."/>
            <person name="Nakamura H."/>
            <person name="Ohtoshi R."/>
            <person name="Tomita M."/>
            <person name="Numata K."/>
            <person name="Arakawa K."/>
        </authorList>
    </citation>
    <scope>NUCLEOTIDE SEQUENCE [LARGE SCALE GENOMIC DNA]</scope>
</reference>
<dbReference type="EMBL" id="BGZK01001639">
    <property type="protein sequence ID" value="GBP83783.1"/>
    <property type="molecule type" value="Genomic_DNA"/>
</dbReference>
<keyword evidence="2" id="KW-1185">Reference proteome</keyword>